<comment type="caution">
    <text evidence="5">The sequence shown here is derived from an EMBL/GenBank/DDBJ whole genome shotgun (WGS) entry which is preliminary data.</text>
</comment>
<evidence type="ECO:0000256" key="1">
    <source>
        <dbReference type="ARBA" id="ARBA00005964"/>
    </source>
</evidence>
<evidence type="ECO:0000259" key="4">
    <source>
        <dbReference type="Pfam" id="PF00135"/>
    </source>
</evidence>
<sequence length="535" mass="56581">MQHKYLSLLVSTMIVGALTACGGGGSALDSLAMNKVALINSGPLQGSAEAGVMSFKGIPYAAPPVGALRWRPPQEPAAWTGVRAAGSYGHDCMQKPYKGDAAPSPVGTEPSEDCLVLNVWRPDEVTPKKLPVMVWIYGGGFVNGSSAAPVYDGSKFAKQGVVLVSFNYRLGRFGFFGHPALTKENPAGQLGNYAFMDQIAALRWVQRNIEAFGGDANNVTIFGESAGGWSVNTLMTSPLAKGLFHKAIAESGGGRNGIVPGRRLSETGPNGLPSAEQVGVTFASSLGVTGEDASALAALRALPADKIVGSLNLLNVFDPTFASAMIDGQIVVDEPGNIFRSGQANKVPYMVGATNMDLGFSSAKTMDEAYAPFGPANRQAAEAAFNPLGTSTVSEVVARIASDMMMVEPARFVSQTLSAQGVPVYEYRFSYVAAAARSQFNGAMHASELPFVFDTLNARYGASVTPQDAQTAKLANDYWVSFAKTGNPNGIGRPEWQAYDTKSDTLLEFSPDGAEKTRSVPDAWKARLDLIQKLY</sequence>
<dbReference type="EMBL" id="JBHRTP010000006">
    <property type="protein sequence ID" value="MFC3106814.1"/>
    <property type="molecule type" value="Genomic_DNA"/>
</dbReference>
<accession>A0ABV7EXY2</accession>
<dbReference type="PROSITE" id="PS00122">
    <property type="entry name" value="CARBOXYLESTERASE_B_1"/>
    <property type="match status" value="1"/>
</dbReference>
<keyword evidence="6" id="KW-1185">Reference proteome</keyword>
<evidence type="ECO:0000313" key="5">
    <source>
        <dbReference type="EMBL" id="MFC3106814.1"/>
    </source>
</evidence>
<comment type="similarity">
    <text evidence="1 3">Belongs to the type-B carboxylesterase/lipase family.</text>
</comment>
<dbReference type="PRINTS" id="PR00878">
    <property type="entry name" value="CHOLNESTRASE"/>
</dbReference>
<organism evidence="5 6">
    <name type="scientific">Undibacterium arcticum</name>
    <dbReference type="NCBI Taxonomy" id="1762892"/>
    <lineage>
        <taxon>Bacteria</taxon>
        <taxon>Pseudomonadati</taxon>
        <taxon>Pseudomonadota</taxon>
        <taxon>Betaproteobacteria</taxon>
        <taxon>Burkholderiales</taxon>
        <taxon>Oxalobacteraceae</taxon>
        <taxon>Undibacterium</taxon>
    </lineage>
</organism>
<reference evidence="6" key="1">
    <citation type="journal article" date="2019" name="Int. J. Syst. Evol. Microbiol.">
        <title>The Global Catalogue of Microorganisms (GCM) 10K type strain sequencing project: providing services to taxonomists for standard genome sequencing and annotation.</title>
        <authorList>
            <consortium name="The Broad Institute Genomics Platform"/>
            <consortium name="The Broad Institute Genome Sequencing Center for Infectious Disease"/>
            <person name="Wu L."/>
            <person name="Ma J."/>
        </authorList>
    </citation>
    <scope>NUCLEOTIDE SEQUENCE [LARGE SCALE GENOMIC DNA]</scope>
    <source>
        <strain evidence="6">KCTC 42986</strain>
    </source>
</reference>
<dbReference type="Proteomes" id="UP001595530">
    <property type="component" value="Unassembled WGS sequence"/>
</dbReference>
<evidence type="ECO:0000256" key="3">
    <source>
        <dbReference type="RuleBase" id="RU361235"/>
    </source>
</evidence>
<feature type="domain" description="Carboxylesterase type B" evidence="4">
    <location>
        <begin position="37"/>
        <end position="514"/>
    </location>
</feature>
<dbReference type="InterPro" id="IPR000997">
    <property type="entry name" value="Cholinesterase"/>
</dbReference>
<evidence type="ECO:0000313" key="6">
    <source>
        <dbReference type="Proteomes" id="UP001595530"/>
    </source>
</evidence>
<dbReference type="PROSITE" id="PS51257">
    <property type="entry name" value="PROKAR_LIPOPROTEIN"/>
    <property type="match status" value="1"/>
</dbReference>
<dbReference type="InterPro" id="IPR019826">
    <property type="entry name" value="Carboxylesterase_B_AS"/>
</dbReference>
<keyword evidence="2 3" id="KW-0378">Hydrolase</keyword>
<evidence type="ECO:0000256" key="2">
    <source>
        <dbReference type="ARBA" id="ARBA00022801"/>
    </source>
</evidence>
<dbReference type="RefSeq" id="WP_390330738.1">
    <property type="nucleotide sequence ID" value="NZ_JBHRTP010000006.1"/>
</dbReference>
<dbReference type="SUPFAM" id="SSF53474">
    <property type="entry name" value="alpha/beta-Hydrolases"/>
    <property type="match status" value="1"/>
</dbReference>
<dbReference type="InterPro" id="IPR050309">
    <property type="entry name" value="Type-B_Carboxylest/Lipase"/>
</dbReference>
<dbReference type="EC" id="3.1.1.-" evidence="3"/>
<dbReference type="Pfam" id="PF00135">
    <property type="entry name" value="COesterase"/>
    <property type="match status" value="1"/>
</dbReference>
<dbReference type="InterPro" id="IPR002018">
    <property type="entry name" value="CarbesteraseB"/>
</dbReference>
<dbReference type="PANTHER" id="PTHR11559">
    <property type="entry name" value="CARBOXYLESTERASE"/>
    <property type="match status" value="1"/>
</dbReference>
<name>A0ABV7EXY2_9BURK</name>
<dbReference type="Gene3D" id="3.40.50.1820">
    <property type="entry name" value="alpha/beta hydrolase"/>
    <property type="match status" value="1"/>
</dbReference>
<protein>
    <recommendedName>
        <fullName evidence="3">Carboxylic ester hydrolase</fullName>
        <ecNumber evidence="3">3.1.1.-</ecNumber>
    </recommendedName>
</protein>
<proteinExistence type="inferred from homology"/>
<gene>
    <name evidence="5" type="ORF">ACFOFO_02365</name>
</gene>
<dbReference type="InterPro" id="IPR029058">
    <property type="entry name" value="AB_hydrolase_fold"/>
</dbReference>